<dbReference type="Proteomes" id="UP000316304">
    <property type="component" value="Unassembled WGS sequence"/>
</dbReference>
<evidence type="ECO:0000259" key="2">
    <source>
        <dbReference type="SMART" id="SM01321"/>
    </source>
</evidence>
<dbReference type="SMART" id="SM01321">
    <property type="entry name" value="Y1_Tnp"/>
    <property type="match status" value="1"/>
</dbReference>
<dbReference type="AlphaFoldDB" id="A0A5C6BG85"/>
<evidence type="ECO:0000313" key="3">
    <source>
        <dbReference type="EMBL" id="TWU11173.1"/>
    </source>
</evidence>
<dbReference type="RefSeq" id="WP_146597494.1">
    <property type="nucleotide sequence ID" value="NZ_SJPT01000017.1"/>
</dbReference>
<dbReference type="InterPro" id="IPR002686">
    <property type="entry name" value="Transposase_17"/>
</dbReference>
<comment type="caution">
    <text evidence="3">The sequence shown here is derived from an EMBL/GenBank/DDBJ whole genome shotgun (WGS) entry which is preliminary data.</text>
</comment>
<name>A0A5C6BG85_9BACT</name>
<sequence>MSRTSRCCTFARDEVGVYHAFNRTVRRSYLHGVDPLTGIDYGYRRERFRQRMQFLAQRFCIDVLAFAIIPNHWHCVLRNRPDLVRALSDRQVAVRWLSLTSRKRCQNKLGGEIQGSEITQITSDPSRVAELRLRLSDISWFIRLMCQTIARECNLEDECTGRFFEERFKLKRLEDEPAVLACMAYVDLNPLRAGLADSLDDYSEVSIGERLRTLSGGVPDTSEWLAPLELASEVVAQPLNPVAENSSKTDVGSANRTEILTRLGCLPMALEAYERLLWQLALESRPELQASEMLTKDKLQTPIYLDGKEVNVLELQERHRRYSRRCQTQLGQHACRAVRARLAAQRQVAQQPVSPSVTRTPLSERL</sequence>
<dbReference type="GO" id="GO:0004803">
    <property type="term" value="F:transposase activity"/>
    <property type="evidence" value="ECO:0007669"/>
    <property type="project" value="InterPro"/>
</dbReference>
<dbReference type="Gene3D" id="3.30.70.1290">
    <property type="entry name" value="Transposase IS200-like"/>
    <property type="match status" value="1"/>
</dbReference>
<evidence type="ECO:0000256" key="1">
    <source>
        <dbReference type="SAM" id="Phobius"/>
    </source>
</evidence>
<dbReference type="SUPFAM" id="SSF143422">
    <property type="entry name" value="Transposase IS200-like"/>
    <property type="match status" value="1"/>
</dbReference>
<dbReference type="GO" id="GO:0006313">
    <property type="term" value="P:DNA transposition"/>
    <property type="evidence" value="ECO:0007669"/>
    <property type="project" value="InterPro"/>
</dbReference>
<keyword evidence="1" id="KW-1133">Transmembrane helix</keyword>
<feature type="domain" description="Transposase IS200-like" evidence="2">
    <location>
        <begin position="13"/>
        <end position="189"/>
    </location>
</feature>
<evidence type="ECO:0000313" key="4">
    <source>
        <dbReference type="Proteomes" id="UP000316304"/>
    </source>
</evidence>
<dbReference type="EMBL" id="SJPT01000017">
    <property type="protein sequence ID" value="TWU11173.1"/>
    <property type="molecule type" value="Genomic_DNA"/>
</dbReference>
<keyword evidence="1" id="KW-0472">Membrane</keyword>
<accession>A0A5C6BG85</accession>
<organism evidence="3 4">
    <name type="scientific">Novipirellula galeiformis</name>
    <dbReference type="NCBI Taxonomy" id="2528004"/>
    <lineage>
        <taxon>Bacteria</taxon>
        <taxon>Pseudomonadati</taxon>
        <taxon>Planctomycetota</taxon>
        <taxon>Planctomycetia</taxon>
        <taxon>Pirellulales</taxon>
        <taxon>Pirellulaceae</taxon>
        <taxon>Novipirellula</taxon>
    </lineage>
</organism>
<reference evidence="3 4" key="1">
    <citation type="submission" date="2019-02" db="EMBL/GenBank/DDBJ databases">
        <title>Deep-cultivation of Planctomycetes and their phenomic and genomic characterization uncovers novel biology.</title>
        <authorList>
            <person name="Wiegand S."/>
            <person name="Jogler M."/>
            <person name="Boedeker C."/>
            <person name="Pinto D."/>
            <person name="Vollmers J."/>
            <person name="Rivas-Marin E."/>
            <person name="Kohn T."/>
            <person name="Peeters S.H."/>
            <person name="Heuer A."/>
            <person name="Rast P."/>
            <person name="Oberbeckmann S."/>
            <person name="Bunk B."/>
            <person name="Jeske O."/>
            <person name="Meyerdierks A."/>
            <person name="Storesund J.E."/>
            <person name="Kallscheuer N."/>
            <person name="Luecker S."/>
            <person name="Lage O.M."/>
            <person name="Pohl T."/>
            <person name="Merkel B.J."/>
            <person name="Hornburger P."/>
            <person name="Mueller R.-W."/>
            <person name="Bruemmer F."/>
            <person name="Labrenz M."/>
            <person name="Spormann A.M."/>
            <person name="Op Den Camp H."/>
            <person name="Overmann J."/>
            <person name="Amann R."/>
            <person name="Jetten M.S.M."/>
            <person name="Mascher T."/>
            <person name="Medema M.H."/>
            <person name="Devos D.P."/>
            <person name="Kaster A.-K."/>
            <person name="Ovreas L."/>
            <person name="Rohde M."/>
            <person name="Galperin M.Y."/>
            <person name="Jogler C."/>
        </authorList>
    </citation>
    <scope>NUCLEOTIDE SEQUENCE [LARGE SCALE GENOMIC DNA]</scope>
    <source>
        <strain evidence="3 4">Pla52o</strain>
    </source>
</reference>
<feature type="transmembrane region" description="Helical" evidence="1">
    <location>
        <begin position="54"/>
        <end position="73"/>
    </location>
</feature>
<dbReference type="GO" id="GO:0003677">
    <property type="term" value="F:DNA binding"/>
    <property type="evidence" value="ECO:0007669"/>
    <property type="project" value="InterPro"/>
</dbReference>
<gene>
    <name evidence="3" type="ORF">Pla52o_56110</name>
</gene>
<dbReference type="InterPro" id="IPR036515">
    <property type="entry name" value="Transposase_17_sf"/>
</dbReference>
<keyword evidence="1" id="KW-0812">Transmembrane</keyword>
<proteinExistence type="predicted"/>
<keyword evidence="4" id="KW-1185">Reference proteome</keyword>
<dbReference type="OrthoDB" id="256344at2"/>
<dbReference type="PANTHER" id="PTHR34322:SF2">
    <property type="entry name" value="TRANSPOSASE IS200-LIKE DOMAIN-CONTAINING PROTEIN"/>
    <property type="match status" value="1"/>
</dbReference>
<protein>
    <recommendedName>
        <fullName evidence="2">Transposase IS200-like domain-containing protein</fullName>
    </recommendedName>
</protein>
<dbReference type="PANTHER" id="PTHR34322">
    <property type="entry name" value="TRANSPOSASE, Y1_TNP DOMAIN-CONTAINING"/>
    <property type="match status" value="1"/>
</dbReference>